<dbReference type="EMBL" id="JOJR01000691">
    <property type="protein sequence ID" value="RCN35193.1"/>
    <property type="molecule type" value="Genomic_DNA"/>
</dbReference>
<name>A0A368FSR2_ANCCA</name>
<reference evidence="3 4" key="1">
    <citation type="submission" date="2014-10" db="EMBL/GenBank/DDBJ databases">
        <title>Draft genome of the hookworm Ancylostoma caninum.</title>
        <authorList>
            <person name="Mitreva M."/>
        </authorList>
    </citation>
    <scope>NUCLEOTIDE SEQUENCE [LARGE SCALE GENOMIC DNA]</scope>
    <source>
        <strain evidence="3 4">Baltimore</strain>
    </source>
</reference>
<keyword evidence="4" id="KW-1185">Reference proteome</keyword>
<keyword evidence="2" id="KW-0812">Transmembrane</keyword>
<keyword evidence="2" id="KW-1133">Transmembrane helix</keyword>
<evidence type="ECO:0000256" key="1">
    <source>
        <dbReference type="SAM" id="MobiDB-lite"/>
    </source>
</evidence>
<feature type="transmembrane region" description="Helical" evidence="2">
    <location>
        <begin position="101"/>
        <end position="121"/>
    </location>
</feature>
<dbReference type="Proteomes" id="UP000252519">
    <property type="component" value="Unassembled WGS sequence"/>
</dbReference>
<evidence type="ECO:0000313" key="4">
    <source>
        <dbReference type="Proteomes" id="UP000252519"/>
    </source>
</evidence>
<dbReference type="SUPFAM" id="SSF81321">
    <property type="entry name" value="Family A G protein-coupled receptor-like"/>
    <property type="match status" value="1"/>
</dbReference>
<comment type="caution">
    <text evidence="3">The sequence shown here is derived from an EMBL/GenBank/DDBJ whole genome shotgun (WGS) entry which is preliminary data.</text>
</comment>
<evidence type="ECO:0008006" key="5">
    <source>
        <dbReference type="Google" id="ProtNLM"/>
    </source>
</evidence>
<organism evidence="3 4">
    <name type="scientific">Ancylostoma caninum</name>
    <name type="common">Dog hookworm</name>
    <dbReference type="NCBI Taxonomy" id="29170"/>
    <lineage>
        <taxon>Eukaryota</taxon>
        <taxon>Metazoa</taxon>
        <taxon>Ecdysozoa</taxon>
        <taxon>Nematoda</taxon>
        <taxon>Chromadorea</taxon>
        <taxon>Rhabditida</taxon>
        <taxon>Rhabditina</taxon>
        <taxon>Rhabditomorpha</taxon>
        <taxon>Strongyloidea</taxon>
        <taxon>Ancylostomatidae</taxon>
        <taxon>Ancylostomatinae</taxon>
        <taxon>Ancylostoma</taxon>
    </lineage>
</organism>
<feature type="region of interest" description="Disordered" evidence="1">
    <location>
        <begin position="161"/>
        <end position="182"/>
    </location>
</feature>
<sequence length="182" mass="20477">MVSSLCRTANAVTPGFFDYISLLRISCILISAVIYMFVVAKLRKQSAKMGTTQAPGFASSQLRGIRRCTVTVGLSVANAVMFLLIPDIIKYFELFDKSLGFIIILYSLSMTNVDLNVLIFVSRHKEIRRIIQQRLFVLLQRKASTTPKMKSDLICKVAPSGKKLESGQRRMRKLSGHDELKK</sequence>
<protein>
    <recommendedName>
        <fullName evidence="5">G-protein coupled receptors family 1 profile domain-containing protein</fullName>
    </recommendedName>
</protein>
<keyword evidence="2" id="KW-0472">Membrane</keyword>
<proteinExistence type="predicted"/>
<accession>A0A368FSR2</accession>
<gene>
    <name evidence="3" type="ORF">ANCCAN_18948</name>
</gene>
<evidence type="ECO:0000313" key="3">
    <source>
        <dbReference type="EMBL" id="RCN35193.1"/>
    </source>
</evidence>
<evidence type="ECO:0000256" key="2">
    <source>
        <dbReference type="SAM" id="Phobius"/>
    </source>
</evidence>
<feature type="transmembrane region" description="Helical" evidence="2">
    <location>
        <begin position="20"/>
        <end position="40"/>
    </location>
</feature>
<feature type="transmembrane region" description="Helical" evidence="2">
    <location>
        <begin position="68"/>
        <end position="89"/>
    </location>
</feature>
<dbReference type="AlphaFoldDB" id="A0A368FSR2"/>